<comment type="caution">
    <text evidence="5">The sequence shown here is derived from an EMBL/GenBank/DDBJ whole genome shotgun (WGS) entry which is preliminary data.</text>
</comment>
<keyword evidence="2" id="KW-0238">DNA-binding</keyword>
<dbReference type="Pfam" id="PF12833">
    <property type="entry name" value="HTH_18"/>
    <property type="match status" value="1"/>
</dbReference>
<accession>A0ABW5N266</accession>
<gene>
    <name evidence="5" type="ORF">ACFSQJ_19790</name>
</gene>
<dbReference type="PANTHER" id="PTHR43280">
    <property type="entry name" value="ARAC-FAMILY TRANSCRIPTIONAL REGULATOR"/>
    <property type="match status" value="1"/>
</dbReference>
<evidence type="ECO:0000256" key="3">
    <source>
        <dbReference type="ARBA" id="ARBA00023163"/>
    </source>
</evidence>
<evidence type="ECO:0000313" key="6">
    <source>
        <dbReference type="Proteomes" id="UP001597526"/>
    </source>
</evidence>
<feature type="domain" description="HTH araC/xylS-type" evidence="4">
    <location>
        <begin position="156"/>
        <end position="253"/>
    </location>
</feature>
<evidence type="ECO:0000256" key="1">
    <source>
        <dbReference type="ARBA" id="ARBA00023015"/>
    </source>
</evidence>
<name>A0ABW5N266_9FLAO</name>
<dbReference type="InterPro" id="IPR009057">
    <property type="entry name" value="Homeodomain-like_sf"/>
</dbReference>
<dbReference type="PROSITE" id="PS01124">
    <property type="entry name" value="HTH_ARAC_FAMILY_2"/>
    <property type="match status" value="1"/>
</dbReference>
<dbReference type="RefSeq" id="WP_377768652.1">
    <property type="nucleotide sequence ID" value="NZ_JBHULB010000083.1"/>
</dbReference>
<organism evidence="5 6">
    <name type="scientific">Croceitalea marina</name>
    <dbReference type="NCBI Taxonomy" id="1775166"/>
    <lineage>
        <taxon>Bacteria</taxon>
        <taxon>Pseudomonadati</taxon>
        <taxon>Bacteroidota</taxon>
        <taxon>Flavobacteriia</taxon>
        <taxon>Flavobacteriales</taxon>
        <taxon>Flavobacteriaceae</taxon>
        <taxon>Croceitalea</taxon>
    </lineage>
</organism>
<dbReference type="EMBL" id="JBHULB010000083">
    <property type="protein sequence ID" value="MFD2589176.1"/>
    <property type="molecule type" value="Genomic_DNA"/>
</dbReference>
<dbReference type="SMART" id="SM00342">
    <property type="entry name" value="HTH_ARAC"/>
    <property type="match status" value="1"/>
</dbReference>
<evidence type="ECO:0000313" key="5">
    <source>
        <dbReference type="EMBL" id="MFD2589176.1"/>
    </source>
</evidence>
<evidence type="ECO:0000259" key="4">
    <source>
        <dbReference type="PROSITE" id="PS01124"/>
    </source>
</evidence>
<sequence length="289" mass="33092">MNIGNLGHTSALYVWNGLCVFWGTSFKTDPHAHNTLQLVFDIEKEFLLKDTTSEWVSFSAAIIDAEHIHQFDSNDSIQLFLYLDIESKYAKLLSEKYLQKGAIKNLKKLEVLKSNSNFLKQLLVQNNCNEMFKGCQSILQELLDLPENEPIDARVQQAIDFITKSPIKNFKVKQIALEVGLSESRLRHLFKEHIGQSIKNFIKWMRVIDSLNDVLKGGKLINTAYDYGFSDASHMTRSFVEVIGVPPSKIKTYEEETRIITCKDISHFSLSTRIINNTEVSETTKKIKL</sequence>
<keyword evidence="1" id="KW-0805">Transcription regulation</keyword>
<protein>
    <submittedName>
        <fullName evidence="5">Helix-turn-helix domain-containing protein</fullName>
    </submittedName>
</protein>
<dbReference type="SUPFAM" id="SSF46689">
    <property type="entry name" value="Homeodomain-like"/>
    <property type="match status" value="1"/>
</dbReference>
<proteinExistence type="predicted"/>
<dbReference type="PANTHER" id="PTHR43280:SF2">
    <property type="entry name" value="HTH-TYPE TRANSCRIPTIONAL REGULATOR EXSA"/>
    <property type="match status" value="1"/>
</dbReference>
<dbReference type="Gene3D" id="1.10.10.60">
    <property type="entry name" value="Homeodomain-like"/>
    <property type="match status" value="1"/>
</dbReference>
<dbReference type="Proteomes" id="UP001597526">
    <property type="component" value="Unassembled WGS sequence"/>
</dbReference>
<evidence type="ECO:0000256" key="2">
    <source>
        <dbReference type="ARBA" id="ARBA00023125"/>
    </source>
</evidence>
<reference evidence="6" key="1">
    <citation type="journal article" date="2019" name="Int. J. Syst. Evol. Microbiol.">
        <title>The Global Catalogue of Microorganisms (GCM) 10K type strain sequencing project: providing services to taxonomists for standard genome sequencing and annotation.</title>
        <authorList>
            <consortium name="The Broad Institute Genomics Platform"/>
            <consortium name="The Broad Institute Genome Sequencing Center for Infectious Disease"/>
            <person name="Wu L."/>
            <person name="Ma J."/>
        </authorList>
    </citation>
    <scope>NUCLEOTIDE SEQUENCE [LARGE SCALE GENOMIC DNA]</scope>
    <source>
        <strain evidence="6">KCTC 52368</strain>
    </source>
</reference>
<keyword evidence="6" id="KW-1185">Reference proteome</keyword>
<dbReference type="InterPro" id="IPR018060">
    <property type="entry name" value="HTH_AraC"/>
</dbReference>
<keyword evidence="3" id="KW-0804">Transcription</keyword>